<name>A0AAV4VUC1_9ARAC</name>
<comment type="caution">
    <text evidence="1">The sequence shown here is derived from an EMBL/GenBank/DDBJ whole genome shotgun (WGS) entry which is preliminary data.</text>
</comment>
<dbReference type="AlphaFoldDB" id="A0AAV4VUC1"/>
<sequence length="189" mass="20391">MSGVKNTLPHRGGGGGCLCTPLGSLSSQSNAHLAAKLAENSRVSWLGILLFVCQPRHSLARAFWKGGGGEKKTFSSLPLPSPLLSSTGLLSAWCEDLGRLLLLRHQKGRSEEKDSGMPAMHQAMHKHGYMAPGPHSILSLQCEDVSGINWPSGRNSVEDQRPDLKLSTSTEIYKPTTPKLLVSINLQED</sequence>
<protein>
    <submittedName>
        <fullName evidence="1">Uncharacterized protein</fullName>
    </submittedName>
</protein>
<evidence type="ECO:0000313" key="2">
    <source>
        <dbReference type="Proteomes" id="UP001054837"/>
    </source>
</evidence>
<proteinExistence type="predicted"/>
<evidence type="ECO:0000313" key="1">
    <source>
        <dbReference type="EMBL" id="GIY74017.1"/>
    </source>
</evidence>
<accession>A0AAV4VUC1</accession>
<organism evidence="1 2">
    <name type="scientific">Caerostris darwini</name>
    <dbReference type="NCBI Taxonomy" id="1538125"/>
    <lineage>
        <taxon>Eukaryota</taxon>
        <taxon>Metazoa</taxon>
        <taxon>Ecdysozoa</taxon>
        <taxon>Arthropoda</taxon>
        <taxon>Chelicerata</taxon>
        <taxon>Arachnida</taxon>
        <taxon>Araneae</taxon>
        <taxon>Araneomorphae</taxon>
        <taxon>Entelegynae</taxon>
        <taxon>Araneoidea</taxon>
        <taxon>Araneidae</taxon>
        <taxon>Caerostris</taxon>
    </lineage>
</organism>
<keyword evidence="2" id="KW-1185">Reference proteome</keyword>
<dbReference type="Proteomes" id="UP001054837">
    <property type="component" value="Unassembled WGS sequence"/>
</dbReference>
<reference evidence="1 2" key="1">
    <citation type="submission" date="2021-06" db="EMBL/GenBank/DDBJ databases">
        <title>Caerostris darwini draft genome.</title>
        <authorList>
            <person name="Kono N."/>
            <person name="Arakawa K."/>
        </authorList>
    </citation>
    <scope>NUCLEOTIDE SEQUENCE [LARGE SCALE GENOMIC DNA]</scope>
</reference>
<dbReference type="EMBL" id="BPLQ01013680">
    <property type="protein sequence ID" value="GIY74017.1"/>
    <property type="molecule type" value="Genomic_DNA"/>
</dbReference>
<gene>
    <name evidence="1" type="ORF">CDAR_100871</name>
</gene>